<dbReference type="GO" id="GO:0016020">
    <property type="term" value="C:membrane"/>
    <property type="evidence" value="ECO:0007669"/>
    <property type="project" value="InterPro"/>
</dbReference>
<gene>
    <name evidence="2" type="ORF">BB559_002790</name>
</gene>
<dbReference type="InterPro" id="IPR009316">
    <property type="entry name" value="COG2"/>
</dbReference>
<comment type="caution">
    <text evidence="2">The sequence shown here is derived from an EMBL/GenBank/DDBJ whole genome shotgun (WGS) entry which is preliminary data.</text>
</comment>
<evidence type="ECO:0000313" key="3">
    <source>
        <dbReference type="Proteomes" id="UP000245699"/>
    </source>
</evidence>
<evidence type="ECO:0000313" key="2">
    <source>
        <dbReference type="EMBL" id="PVU95288.1"/>
    </source>
</evidence>
<dbReference type="OrthoDB" id="332281at2759"/>
<dbReference type="AlphaFoldDB" id="A0A2T9YSG6"/>
<reference evidence="2 3" key="1">
    <citation type="journal article" date="2018" name="MBio">
        <title>Comparative Genomics Reveals the Core Gene Toolbox for the Fungus-Insect Symbiosis.</title>
        <authorList>
            <person name="Wang Y."/>
            <person name="Stata M."/>
            <person name="Wang W."/>
            <person name="Stajich J.E."/>
            <person name="White M.M."/>
            <person name="Moncalvo J.M."/>
        </authorList>
    </citation>
    <scope>NUCLEOTIDE SEQUENCE [LARGE SCALE GENOMIC DNA]</scope>
    <source>
        <strain evidence="2 3">AUS-77-4</strain>
    </source>
</reference>
<dbReference type="EMBL" id="MBFT01000191">
    <property type="protein sequence ID" value="PVU95288.1"/>
    <property type="molecule type" value="Genomic_DNA"/>
</dbReference>
<keyword evidence="3" id="KW-1185">Reference proteome</keyword>
<dbReference type="Proteomes" id="UP000245699">
    <property type="component" value="Unassembled WGS sequence"/>
</dbReference>
<dbReference type="PANTHER" id="PTHR12961">
    <property type="entry name" value="CONSERVED OLIGOMERIC GOLGI COMPLEX COMPONENT 2"/>
    <property type="match status" value="1"/>
</dbReference>
<dbReference type="STRING" id="61424.A0A2T9YSG6"/>
<protein>
    <recommendedName>
        <fullName evidence="1">COG complex component COG2 C-terminal domain-containing protein</fullName>
    </recommendedName>
</protein>
<dbReference type="PANTHER" id="PTHR12961:SF0">
    <property type="entry name" value="CONSERVED OLIGOMERIC GOLGI COMPLEX SUBUNIT 2"/>
    <property type="match status" value="1"/>
</dbReference>
<dbReference type="GO" id="GO:0007030">
    <property type="term" value="P:Golgi organization"/>
    <property type="evidence" value="ECO:0007669"/>
    <property type="project" value="InterPro"/>
</dbReference>
<organism evidence="2 3">
    <name type="scientific">Furculomyces boomerangus</name>
    <dbReference type="NCBI Taxonomy" id="61424"/>
    <lineage>
        <taxon>Eukaryota</taxon>
        <taxon>Fungi</taxon>
        <taxon>Fungi incertae sedis</taxon>
        <taxon>Zoopagomycota</taxon>
        <taxon>Kickxellomycotina</taxon>
        <taxon>Harpellomycetes</taxon>
        <taxon>Harpellales</taxon>
        <taxon>Harpellaceae</taxon>
        <taxon>Furculomyces</taxon>
    </lineage>
</organism>
<dbReference type="GO" id="GO:0015031">
    <property type="term" value="P:protein transport"/>
    <property type="evidence" value="ECO:0007669"/>
    <property type="project" value="InterPro"/>
</dbReference>
<evidence type="ECO:0000259" key="1">
    <source>
        <dbReference type="Pfam" id="PF12022"/>
    </source>
</evidence>
<accession>A0A2T9YSG6</accession>
<feature type="domain" description="COG complex component COG2 C-terminal" evidence="1">
    <location>
        <begin position="386"/>
        <end position="687"/>
    </location>
</feature>
<dbReference type="InterPro" id="IPR024603">
    <property type="entry name" value="COG_complex_COG2_C"/>
</dbReference>
<name>A0A2T9YSG6_9FUNG</name>
<dbReference type="GO" id="GO:0017119">
    <property type="term" value="C:Golgi transport complex"/>
    <property type="evidence" value="ECO:0007669"/>
    <property type="project" value="TreeGrafter"/>
</dbReference>
<sequence>MDSLPQNSSRFDATTFLSLQLNKNSNLSDLSNSLLTQKILNQEKLKALIDTKYNHFSSVSPKINNFHQITNNSASKISLVSIQAQELKTKLDASLSEINDTILYKNQINETKKALSSFIQIERILQRLERTASSTTPDSHPLIHTSDTIKELGRAAADLTKLKYLAIRYKKYPFISKSSDRINSVNLKIISKLDQLFLDILNEWISVAPEYHEHNLLTTETAHDVDKTQDILDTFTQALWAYHLLEKADQAESLIRKSLIGPKIKKVIEKVGLKKGEITVDTLTFSKILEGILSDLIIFVQPLQHLVNTHLINTNIDIAVFSAWAEFASITLSSMPTLFVPGIPHRFQANYSKAEEFVSRFLDSVCIFEDSIERLCNSDIYIEWWKKWHLPAYFAIRQRNIVERITKKMVTNEEYKTENKLLVESILGEIWDKNTFIDLLSYRWWKLTLQIIQHYNSYTENAMNQFNKSFAESKNQTAQLFKKESIIIKSTKPLILLINDINGVISSFNNLFKFSIIPMILGTEDKDFETPDLHSSSNLKQNLVINTESKDTQLSKILQQSADFVNSMLTKNIDNGINILVEFTFALCKEHATQIKQIPSMYRHTNRKMPNKCSDFVGVIFQPLEIIYNLATMESGTDKLMNDMIKNLVYNVIENTTDYLFETITDLLENINRTNASLQRLRTSSKSITKPNNYFMMFHITTI</sequence>
<dbReference type="GO" id="GO:0006891">
    <property type="term" value="P:intra-Golgi vesicle-mediated transport"/>
    <property type="evidence" value="ECO:0007669"/>
    <property type="project" value="TreeGrafter"/>
</dbReference>
<dbReference type="Pfam" id="PF12022">
    <property type="entry name" value="COG2_C"/>
    <property type="match status" value="1"/>
</dbReference>
<proteinExistence type="predicted"/>